<gene>
    <name evidence="2" type="ORF">S12H4_32932</name>
</gene>
<organism evidence="2">
    <name type="scientific">marine sediment metagenome</name>
    <dbReference type="NCBI Taxonomy" id="412755"/>
    <lineage>
        <taxon>unclassified sequences</taxon>
        <taxon>metagenomes</taxon>
        <taxon>ecological metagenomes</taxon>
    </lineage>
</organism>
<dbReference type="AlphaFoldDB" id="X1TSJ8"/>
<dbReference type="EMBL" id="BARW01019357">
    <property type="protein sequence ID" value="GAI94366.1"/>
    <property type="molecule type" value="Genomic_DNA"/>
</dbReference>
<dbReference type="PROSITE" id="PS00892">
    <property type="entry name" value="HIT_1"/>
    <property type="match status" value="1"/>
</dbReference>
<proteinExistence type="predicted"/>
<reference evidence="2" key="1">
    <citation type="journal article" date="2014" name="Front. Microbiol.">
        <title>High frequency of phylogenetically diverse reductive dehalogenase-homologous genes in deep subseafloor sedimentary metagenomes.</title>
        <authorList>
            <person name="Kawai M."/>
            <person name="Futagami T."/>
            <person name="Toyoda A."/>
            <person name="Takaki Y."/>
            <person name="Nishi S."/>
            <person name="Hori S."/>
            <person name="Arai W."/>
            <person name="Tsubouchi T."/>
            <person name="Morono Y."/>
            <person name="Uchiyama I."/>
            <person name="Ito T."/>
            <person name="Fujiyama A."/>
            <person name="Inagaki F."/>
            <person name="Takami H."/>
        </authorList>
    </citation>
    <scope>NUCLEOTIDE SEQUENCE</scope>
    <source>
        <strain evidence="2">Expedition CK06-06</strain>
    </source>
</reference>
<dbReference type="PRINTS" id="PR00332">
    <property type="entry name" value="HISTRIAD"/>
</dbReference>
<evidence type="ECO:0000259" key="1">
    <source>
        <dbReference type="PROSITE" id="PS51084"/>
    </source>
</evidence>
<dbReference type="Pfam" id="PF11969">
    <property type="entry name" value="DcpS_C"/>
    <property type="match status" value="1"/>
</dbReference>
<dbReference type="InterPro" id="IPR036265">
    <property type="entry name" value="HIT-like_sf"/>
</dbReference>
<feature type="domain" description="HIT" evidence="1">
    <location>
        <begin position="5"/>
        <end position="113"/>
    </location>
</feature>
<dbReference type="InterPro" id="IPR001310">
    <property type="entry name" value="Histidine_triad_HIT"/>
</dbReference>
<dbReference type="InterPro" id="IPR011146">
    <property type="entry name" value="HIT-like"/>
</dbReference>
<protein>
    <recommendedName>
        <fullName evidence="1">HIT domain-containing protein</fullName>
    </recommendedName>
</protein>
<sequence>MTECLFCDMGSGKTPVDKLHDDDRVFAIRDIHPRAPVHFMVIPKEHIPSAVDIGQEHGPLLAHMIQVANRLAQSEGTAEKGYRLALNVGEYGGQTIYHIHMHVLGGRRLGPEG</sequence>
<dbReference type="PANTHER" id="PTHR23089">
    <property type="entry name" value="HISTIDINE TRIAD HIT PROTEIN"/>
    <property type="match status" value="1"/>
</dbReference>
<comment type="caution">
    <text evidence="2">The sequence shown here is derived from an EMBL/GenBank/DDBJ whole genome shotgun (WGS) entry which is preliminary data.</text>
</comment>
<dbReference type="CDD" id="cd01276">
    <property type="entry name" value="PKCI_related"/>
    <property type="match status" value="1"/>
</dbReference>
<dbReference type="Gene3D" id="3.30.428.10">
    <property type="entry name" value="HIT-like"/>
    <property type="match status" value="1"/>
</dbReference>
<evidence type="ECO:0000313" key="2">
    <source>
        <dbReference type="EMBL" id="GAI94366.1"/>
    </source>
</evidence>
<dbReference type="SUPFAM" id="SSF54197">
    <property type="entry name" value="HIT-like"/>
    <property type="match status" value="1"/>
</dbReference>
<dbReference type="GO" id="GO:0003824">
    <property type="term" value="F:catalytic activity"/>
    <property type="evidence" value="ECO:0007669"/>
    <property type="project" value="InterPro"/>
</dbReference>
<dbReference type="PROSITE" id="PS51084">
    <property type="entry name" value="HIT_2"/>
    <property type="match status" value="1"/>
</dbReference>
<name>X1TSJ8_9ZZZZ</name>
<accession>X1TSJ8</accession>
<dbReference type="InterPro" id="IPR019808">
    <property type="entry name" value="Histidine_triad_CS"/>
</dbReference>